<dbReference type="Proteomes" id="UP000194841">
    <property type="component" value="Unassembled WGS sequence"/>
</dbReference>
<evidence type="ECO:0008006" key="3">
    <source>
        <dbReference type="Google" id="ProtNLM"/>
    </source>
</evidence>
<keyword evidence="2" id="KW-1185">Reference proteome</keyword>
<organism evidence="1 2">
    <name type="scientific">Pseudoalteromonas ulvae</name>
    <dbReference type="NCBI Taxonomy" id="107327"/>
    <lineage>
        <taxon>Bacteria</taxon>
        <taxon>Pseudomonadati</taxon>
        <taxon>Pseudomonadota</taxon>
        <taxon>Gammaproteobacteria</taxon>
        <taxon>Alteromonadales</taxon>
        <taxon>Pseudoalteromonadaceae</taxon>
        <taxon>Pseudoalteromonas</taxon>
    </lineage>
</organism>
<evidence type="ECO:0000313" key="2">
    <source>
        <dbReference type="Proteomes" id="UP000194841"/>
    </source>
</evidence>
<protein>
    <recommendedName>
        <fullName evidence="3">Type VI secretion protein</fullName>
    </recommendedName>
</protein>
<dbReference type="NCBIfam" id="TIGR03347">
    <property type="entry name" value="VI_chp_1"/>
    <property type="match status" value="1"/>
</dbReference>
<name>A0A244CRD7_PSEDV</name>
<evidence type="ECO:0000313" key="1">
    <source>
        <dbReference type="EMBL" id="OUL58193.1"/>
    </source>
</evidence>
<dbReference type="PANTHER" id="PTHR35564">
    <property type="match status" value="1"/>
</dbReference>
<accession>A0A244CRD7</accession>
<dbReference type="AlphaFoldDB" id="A0A244CRD7"/>
<comment type="caution">
    <text evidence="1">The sequence shown here is derived from an EMBL/GenBank/DDBJ whole genome shotgun (WGS) entry which is preliminary data.</text>
</comment>
<gene>
    <name evidence="1" type="ORF">B1199_07515</name>
</gene>
<reference evidence="1 2" key="1">
    <citation type="submission" date="2017-02" db="EMBL/GenBank/DDBJ databases">
        <title>Pseudoalteromonas ulvae TC14 Genome.</title>
        <authorList>
            <person name="Molmeret M."/>
        </authorList>
    </citation>
    <scope>NUCLEOTIDE SEQUENCE [LARGE SCALE GENOMIC DNA]</scope>
    <source>
        <strain evidence="1">TC14</strain>
    </source>
</reference>
<dbReference type="InterPro" id="IPR010732">
    <property type="entry name" value="T6SS_TssG-like"/>
</dbReference>
<dbReference type="Pfam" id="PF06996">
    <property type="entry name" value="T6SS_TssG"/>
    <property type="match status" value="1"/>
</dbReference>
<dbReference type="OrthoDB" id="1523296at2"/>
<sequence>MANANGLTVIERETQLIEHASRYSFIQAYKQLCELATVQKHDAAKKVRIRPNLAMSYARSEVVAIVKEMQNESEFIYFLEVNLMGLYGQNSPLPKFFTEEIIQAQKKELHASRIFIDVIHQRLYQLYFEAKTKYSGHLQQSVQHQLYEFMFSMIGFKGEQWLRYFPDPAFIINNINLFRHQKGTVSGLKSLLSRLFDNATVEIKQCQQRTLLLPIVQRSQLGVDSLSLGGCALLGHKLKEKQSKLLIVISPLSEKQFDHWVNHDQHWQSLQYLIRYFLIQPFVVELRIKTENSRNYELSLSNSKNIQLGRNTWLSAKEEQVLIEAQLRLQ</sequence>
<dbReference type="EMBL" id="MWPV01000002">
    <property type="protein sequence ID" value="OUL58193.1"/>
    <property type="molecule type" value="Genomic_DNA"/>
</dbReference>
<dbReference type="RefSeq" id="WP_086743501.1">
    <property type="nucleotide sequence ID" value="NZ_MWPV01000002.1"/>
</dbReference>
<proteinExistence type="predicted"/>
<dbReference type="PANTHER" id="PTHR35564:SF3">
    <property type="entry name" value="TYPE VI SECRETION SYSTEM BASEPLATE SUBUNIT TSSG"/>
    <property type="match status" value="1"/>
</dbReference>